<dbReference type="Gene3D" id="3.40.50.1010">
    <property type="entry name" value="5'-nuclease"/>
    <property type="match status" value="1"/>
</dbReference>
<evidence type="ECO:0000256" key="2">
    <source>
        <dbReference type="ARBA" id="ARBA00022722"/>
    </source>
</evidence>
<keyword evidence="4 5" id="KW-0378">Hydrolase</keyword>
<dbReference type="InterPro" id="IPR029060">
    <property type="entry name" value="PIN-like_dom_sf"/>
</dbReference>
<dbReference type="GO" id="GO:0090729">
    <property type="term" value="F:toxin activity"/>
    <property type="evidence" value="ECO:0007669"/>
    <property type="project" value="UniProtKB-KW"/>
</dbReference>
<feature type="domain" description="PIN" evidence="6">
    <location>
        <begin position="4"/>
        <end position="123"/>
    </location>
</feature>
<dbReference type="OrthoDB" id="574461at2"/>
<dbReference type="InterPro" id="IPR022907">
    <property type="entry name" value="VapC_family"/>
</dbReference>
<dbReference type="GO" id="GO:0016787">
    <property type="term" value="F:hydrolase activity"/>
    <property type="evidence" value="ECO:0007669"/>
    <property type="project" value="UniProtKB-KW"/>
</dbReference>
<evidence type="ECO:0000256" key="1">
    <source>
        <dbReference type="ARBA" id="ARBA00022649"/>
    </source>
</evidence>
<dbReference type="HAMAP" id="MF_00265">
    <property type="entry name" value="VapC_Nob1"/>
    <property type="match status" value="1"/>
</dbReference>
<name>A0A4R1I5S2_ANCAQ</name>
<dbReference type="InterPro" id="IPR002716">
    <property type="entry name" value="PIN_dom"/>
</dbReference>
<dbReference type="GO" id="GO:0004540">
    <property type="term" value="F:RNA nuclease activity"/>
    <property type="evidence" value="ECO:0007669"/>
    <property type="project" value="InterPro"/>
</dbReference>
<dbReference type="Pfam" id="PF01850">
    <property type="entry name" value="PIN"/>
    <property type="match status" value="1"/>
</dbReference>
<comment type="cofactor">
    <cofactor evidence="5">
        <name>Mg(2+)</name>
        <dbReference type="ChEBI" id="CHEBI:18420"/>
    </cofactor>
</comment>
<dbReference type="RefSeq" id="WP_131833994.1">
    <property type="nucleotide sequence ID" value="NZ_SMFY01000001.1"/>
</dbReference>
<keyword evidence="5" id="KW-0460">Magnesium</keyword>
<accession>A0A4R1I5S2</accession>
<dbReference type="EC" id="3.1.-.-" evidence="5"/>
<evidence type="ECO:0000256" key="4">
    <source>
        <dbReference type="ARBA" id="ARBA00022801"/>
    </source>
</evidence>
<organism evidence="7 8">
    <name type="scientific">Ancylobacter aquaticus</name>
    <dbReference type="NCBI Taxonomy" id="100"/>
    <lineage>
        <taxon>Bacteria</taxon>
        <taxon>Pseudomonadati</taxon>
        <taxon>Pseudomonadota</taxon>
        <taxon>Alphaproteobacteria</taxon>
        <taxon>Hyphomicrobiales</taxon>
        <taxon>Xanthobacteraceae</taxon>
        <taxon>Ancylobacter</taxon>
    </lineage>
</organism>
<dbReference type="GO" id="GO:0000287">
    <property type="term" value="F:magnesium ion binding"/>
    <property type="evidence" value="ECO:0007669"/>
    <property type="project" value="UniProtKB-UniRule"/>
</dbReference>
<protein>
    <recommendedName>
        <fullName evidence="5">Ribonuclease VapC</fullName>
        <shortName evidence="5">RNase VapC</shortName>
        <ecNumber evidence="5">3.1.-.-</ecNumber>
    </recommendedName>
    <alternativeName>
        <fullName evidence="5">Toxin VapC</fullName>
    </alternativeName>
</protein>
<keyword evidence="3 5" id="KW-0479">Metal-binding</keyword>
<dbReference type="EMBL" id="SMFY01000001">
    <property type="protein sequence ID" value="TCK30697.1"/>
    <property type="molecule type" value="Genomic_DNA"/>
</dbReference>
<evidence type="ECO:0000256" key="3">
    <source>
        <dbReference type="ARBA" id="ARBA00022723"/>
    </source>
</evidence>
<keyword evidence="5" id="KW-0800">Toxin</keyword>
<keyword evidence="8" id="KW-1185">Reference proteome</keyword>
<evidence type="ECO:0000313" key="8">
    <source>
        <dbReference type="Proteomes" id="UP000295030"/>
    </source>
</evidence>
<feature type="binding site" evidence="5">
    <location>
        <position position="6"/>
    </location>
    <ligand>
        <name>Mg(2+)</name>
        <dbReference type="ChEBI" id="CHEBI:18420"/>
    </ligand>
</feature>
<gene>
    <name evidence="5" type="primary">vapC</name>
    <name evidence="7" type="ORF">EV667_0795</name>
</gene>
<reference evidence="7 8" key="1">
    <citation type="submission" date="2019-03" db="EMBL/GenBank/DDBJ databases">
        <title>Genomic Encyclopedia of Type Strains, Phase IV (KMG-IV): sequencing the most valuable type-strain genomes for metagenomic binning, comparative biology and taxonomic classification.</title>
        <authorList>
            <person name="Goeker M."/>
        </authorList>
    </citation>
    <scope>NUCLEOTIDE SEQUENCE [LARGE SCALE GENOMIC DNA]</scope>
    <source>
        <strain evidence="7 8">DSM 101</strain>
    </source>
</reference>
<keyword evidence="2 5" id="KW-0540">Nuclease</keyword>
<dbReference type="SUPFAM" id="SSF88723">
    <property type="entry name" value="PIN domain-like"/>
    <property type="match status" value="1"/>
</dbReference>
<dbReference type="AlphaFoldDB" id="A0A4R1I5S2"/>
<comment type="function">
    <text evidence="5">Toxic component of a toxin-antitoxin (TA) system. An RNase.</text>
</comment>
<evidence type="ECO:0000259" key="6">
    <source>
        <dbReference type="Pfam" id="PF01850"/>
    </source>
</evidence>
<evidence type="ECO:0000256" key="5">
    <source>
        <dbReference type="HAMAP-Rule" id="MF_00265"/>
    </source>
</evidence>
<evidence type="ECO:0000313" key="7">
    <source>
        <dbReference type="EMBL" id="TCK30697.1"/>
    </source>
</evidence>
<comment type="similarity">
    <text evidence="5">Belongs to the PINc/VapC protein family.</text>
</comment>
<dbReference type="Proteomes" id="UP000295030">
    <property type="component" value="Unassembled WGS sequence"/>
</dbReference>
<feature type="binding site" evidence="5">
    <location>
        <position position="101"/>
    </location>
    <ligand>
        <name>Mg(2+)</name>
        <dbReference type="ChEBI" id="CHEBI:18420"/>
    </ligand>
</feature>
<comment type="caution">
    <text evidence="7">The sequence shown here is derived from an EMBL/GenBank/DDBJ whole genome shotgun (WGS) entry which is preliminary data.</text>
</comment>
<keyword evidence="1 5" id="KW-1277">Toxin-antitoxin system</keyword>
<sequence length="147" mass="16445">MRLYWDTNTFIRMVETGDIVGQQLGRLLTRALDGRASIVTSELTLAELLVEPLRRQDDELLDAYRDLFTAASRIDIAVVDRPVPLATAQIRADHAPTKLPDAIHVATAELAACTHFVSADRRLPPRPLLRRVSLDVESLTILAEDEY</sequence>
<proteinExistence type="inferred from homology"/>